<protein>
    <submittedName>
        <fullName evidence="2">Uncharacterized protein</fullName>
    </submittedName>
</protein>
<dbReference type="EMBL" id="JAQQWL010000002">
    <property type="protein sequence ID" value="KAK8086048.1"/>
    <property type="molecule type" value="Genomic_DNA"/>
</dbReference>
<proteinExistence type="predicted"/>
<comment type="caution">
    <text evidence="2">The sequence shown here is derived from an EMBL/GenBank/DDBJ whole genome shotgun (WGS) entry which is preliminary data.</text>
</comment>
<evidence type="ECO:0000313" key="2">
    <source>
        <dbReference type="EMBL" id="KAK8086048.1"/>
    </source>
</evidence>
<gene>
    <name evidence="2" type="ORF">PG994_001022</name>
</gene>
<feature type="region of interest" description="Disordered" evidence="1">
    <location>
        <begin position="219"/>
        <end position="246"/>
    </location>
</feature>
<sequence>MRRLSYLVRTADELGELQLLRPWIPTWINDYDYWLEDSISFRYARLEENLVRLGIAWRLGEKEFLKQFTFGGEGHRLPPTYQVLPSTAHIARLLSNIVEKRKTVMGELLGILSHFQKDWATGMHYQCIATGVISAEKAACESRLQEEIKVAQNSDNARELKAETKSSVMGHALTLIIRITNISWYHSPWAPPGPHDQCNPMARMDEPLFKVRNSIESPMDEAQEEFLDSQAELTGADELSVSKKDK</sequence>
<keyword evidence="3" id="KW-1185">Reference proteome</keyword>
<dbReference type="GeneID" id="92085494"/>
<name>A0ABR1WRE4_9PEZI</name>
<organism evidence="2 3">
    <name type="scientific">Apiospora phragmitis</name>
    <dbReference type="NCBI Taxonomy" id="2905665"/>
    <lineage>
        <taxon>Eukaryota</taxon>
        <taxon>Fungi</taxon>
        <taxon>Dikarya</taxon>
        <taxon>Ascomycota</taxon>
        <taxon>Pezizomycotina</taxon>
        <taxon>Sordariomycetes</taxon>
        <taxon>Xylariomycetidae</taxon>
        <taxon>Amphisphaeriales</taxon>
        <taxon>Apiosporaceae</taxon>
        <taxon>Apiospora</taxon>
    </lineage>
</organism>
<evidence type="ECO:0000313" key="3">
    <source>
        <dbReference type="Proteomes" id="UP001480595"/>
    </source>
</evidence>
<dbReference type="Proteomes" id="UP001480595">
    <property type="component" value="Unassembled WGS sequence"/>
</dbReference>
<accession>A0ABR1WRE4</accession>
<evidence type="ECO:0000256" key="1">
    <source>
        <dbReference type="SAM" id="MobiDB-lite"/>
    </source>
</evidence>
<reference evidence="2 3" key="1">
    <citation type="submission" date="2023-01" db="EMBL/GenBank/DDBJ databases">
        <title>Analysis of 21 Apiospora genomes using comparative genomics revels a genus with tremendous synthesis potential of carbohydrate active enzymes and secondary metabolites.</title>
        <authorList>
            <person name="Sorensen T."/>
        </authorList>
    </citation>
    <scope>NUCLEOTIDE SEQUENCE [LARGE SCALE GENOMIC DNA]</scope>
    <source>
        <strain evidence="2 3">CBS 135458</strain>
    </source>
</reference>
<dbReference type="RefSeq" id="XP_066720572.1">
    <property type="nucleotide sequence ID" value="XM_066852431.1"/>
</dbReference>